<reference evidence="1" key="1">
    <citation type="submission" date="2020-09" db="EMBL/GenBank/DDBJ databases">
        <title>Genome-Enabled Discovery of Anthraquinone Biosynthesis in Senna tora.</title>
        <authorList>
            <person name="Kang S.-H."/>
            <person name="Pandey R.P."/>
            <person name="Lee C.-M."/>
            <person name="Sim J.-S."/>
            <person name="Jeong J.-T."/>
            <person name="Choi B.-S."/>
            <person name="Jung M."/>
            <person name="Ginzburg D."/>
            <person name="Zhao K."/>
            <person name="Won S.Y."/>
            <person name="Oh T.-J."/>
            <person name="Yu Y."/>
            <person name="Kim N.-H."/>
            <person name="Lee O.R."/>
            <person name="Lee T.-H."/>
            <person name="Bashyal P."/>
            <person name="Kim T.-S."/>
            <person name="Lee W.-H."/>
            <person name="Kawkins C."/>
            <person name="Kim C.-K."/>
            <person name="Kim J.S."/>
            <person name="Ahn B.O."/>
            <person name="Rhee S.Y."/>
            <person name="Sohng J.K."/>
        </authorList>
    </citation>
    <scope>NUCLEOTIDE SEQUENCE</scope>
    <source>
        <tissue evidence="1">Leaf</tissue>
    </source>
</reference>
<keyword evidence="2" id="KW-1185">Reference proteome</keyword>
<keyword evidence="1" id="KW-0808">Transferase</keyword>
<dbReference type="Proteomes" id="UP000634136">
    <property type="component" value="Unassembled WGS sequence"/>
</dbReference>
<organism evidence="1 2">
    <name type="scientific">Senna tora</name>
    <dbReference type="NCBI Taxonomy" id="362788"/>
    <lineage>
        <taxon>Eukaryota</taxon>
        <taxon>Viridiplantae</taxon>
        <taxon>Streptophyta</taxon>
        <taxon>Embryophyta</taxon>
        <taxon>Tracheophyta</taxon>
        <taxon>Spermatophyta</taxon>
        <taxon>Magnoliopsida</taxon>
        <taxon>eudicotyledons</taxon>
        <taxon>Gunneridae</taxon>
        <taxon>Pentapetalae</taxon>
        <taxon>rosids</taxon>
        <taxon>fabids</taxon>
        <taxon>Fabales</taxon>
        <taxon>Fabaceae</taxon>
        <taxon>Caesalpinioideae</taxon>
        <taxon>Cassia clade</taxon>
        <taxon>Senna</taxon>
    </lineage>
</organism>
<sequence>MNSSGIIVIEPSLNAKICHFGAAQLCGEIDKGEEEIVDADRSSLKCIFLDIGLSFIGRPWTAAA</sequence>
<dbReference type="AlphaFoldDB" id="A0A834X6W4"/>
<name>A0A834X6W4_9FABA</name>
<protein>
    <submittedName>
        <fullName evidence="1">LysM domain receptor-like kinase 3</fullName>
    </submittedName>
</protein>
<accession>A0A834X6W4</accession>
<keyword evidence="1" id="KW-0675">Receptor</keyword>
<keyword evidence="1" id="KW-0418">Kinase</keyword>
<evidence type="ECO:0000313" key="2">
    <source>
        <dbReference type="Proteomes" id="UP000634136"/>
    </source>
</evidence>
<dbReference type="GO" id="GO:0016301">
    <property type="term" value="F:kinase activity"/>
    <property type="evidence" value="ECO:0007669"/>
    <property type="project" value="UniProtKB-KW"/>
</dbReference>
<evidence type="ECO:0000313" key="1">
    <source>
        <dbReference type="EMBL" id="KAF7839287.1"/>
    </source>
</evidence>
<dbReference type="EMBL" id="JAAIUW010000003">
    <property type="protein sequence ID" value="KAF7839287.1"/>
    <property type="molecule type" value="Genomic_DNA"/>
</dbReference>
<comment type="caution">
    <text evidence="1">The sequence shown here is derived from an EMBL/GenBank/DDBJ whole genome shotgun (WGS) entry which is preliminary data.</text>
</comment>
<gene>
    <name evidence="1" type="ORF">G2W53_007769</name>
</gene>
<proteinExistence type="predicted"/>